<comment type="cofactor">
    <cofactor evidence="1">
        <name>Zn(2+)</name>
        <dbReference type="ChEBI" id="CHEBI:29105"/>
    </cofactor>
</comment>
<evidence type="ECO:0000313" key="7">
    <source>
        <dbReference type="EMBL" id="AJE31905.1"/>
    </source>
</evidence>
<evidence type="ECO:0000313" key="8">
    <source>
        <dbReference type="Proteomes" id="UP000031524"/>
    </source>
</evidence>
<accession>A0A0B5CZL2</accession>
<evidence type="ECO:0000256" key="5">
    <source>
        <dbReference type="ARBA" id="ARBA00022833"/>
    </source>
</evidence>
<dbReference type="RefSeq" id="WP_040084516.1">
    <property type="nucleotide sequence ID" value="NZ_BCSU01000015.1"/>
</dbReference>
<dbReference type="PANTHER" id="PTHR43808">
    <property type="entry name" value="ACETYLORNITHINE DEACETYLASE"/>
    <property type="match status" value="1"/>
</dbReference>
<protein>
    <recommendedName>
        <fullName evidence="6">Peptidase M20 dimerisation domain-containing protein</fullName>
    </recommendedName>
</protein>
<dbReference type="Pfam" id="PF01546">
    <property type="entry name" value="Peptidase_M20"/>
    <property type="match status" value="1"/>
</dbReference>
<dbReference type="AlphaFoldDB" id="A0A0B5CZL2"/>
<dbReference type="InterPro" id="IPR036264">
    <property type="entry name" value="Bact_exopeptidase_dim_dom"/>
</dbReference>
<dbReference type="Pfam" id="PF07687">
    <property type="entry name" value="M20_dimer"/>
    <property type="match status" value="1"/>
</dbReference>
<dbReference type="SUPFAM" id="SSF55031">
    <property type="entry name" value="Bacterial exopeptidase dimerisation domain"/>
    <property type="match status" value="1"/>
</dbReference>
<dbReference type="OrthoDB" id="7055905at2"/>
<dbReference type="SUPFAM" id="SSF53187">
    <property type="entry name" value="Zn-dependent exopeptidases"/>
    <property type="match status" value="1"/>
</dbReference>
<dbReference type="Proteomes" id="UP000031524">
    <property type="component" value="Chromosome"/>
</dbReference>
<dbReference type="HOGENOM" id="CLU_021802_11_2_11"/>
<dbReference type="InterPro" id="IPR050072">
    <property type="entry name" value="Peptidase_M20A"/>
</dbReference>
<dbReference type="EMBL" id="CP005286">
    <property type="protein sequence ID" value="AJE31905.1"/>
    <property type="molecule type" value="Genomic_DNA"/>
</dbReference>
<feature type="domain" description="Peptidase M20 dimerisation" evidence="6">
    <location>
        <begin position="195"/>
        <end position="336"/>
    </location>
</feature>
<dbReference type="Gene3D" id="3.30.70.360">
    <property type="match status" value="1"/>
</dbReference>
<dbReference type="STRING" id="1223515.B842_00225"/>
<evidence type="ECO:0000256" key="1">
    <source>
        <dbReference type="ARBA" id="ARBA00001947"/>
    </source>
</evidence>
<gene>
    <name evidence="7" type="ORF">B842_00225</name>
</gene>
<dbReference type="KEGG" id="chm:B842_00225"/>
<name>A0A0B5CZL2_9CORY</name>
<dbReference type="InterPro" id="IPR002933">
    <property type="entry name" value="Peptidase_M20"/>
</dbReference>
<keyword evidence="5" id="KW-0862">Zinc</keyword>
<evidence type="ECO:0000259" key="6">
    <source>
        <dbReference type="Pfam" id="PF07687"/>
    </source>
</evidence>
<comment type="similarity">
    <text evidence="2">Belongs to the peptidase M20A family.</text>
</comment>
<dbReference type="Gene3D" id="3.40.630.10">
    <property type="entry name" value="Zn peptidases"/>
    <property type="match status" value="1"/>
</dbReference>
<sequence length="446" mass="48768">MPSLSPLYDDTLALLRKMIRNACVNDFTPGSGQEVRNADTLERFFADTPNITVRRYESAPGRVSIVVTLEGTDPTAEPLTFLGHTDVVPVDVDRWTYDPFGAEIHDGRLYGRGAMDMLFITAAQATVLRDAARTGRPTGTLTFVGVADEESRGTLGAKWLSEEHPEAFSWRNTVSETGGSHLPIADGSDALVVVVGEKGAAQRRLHVTGDAGHGSNPYGRESAVVKIGEVARRIAAIEVPVSQDPLWQGFVRAFRFSPEIERALLEGTDDTAFEYFGDLKRYAHALSRLTFSQTILRAGTAINVLPSSATLDLDIRPLPGTTQDDVDAILAEALGDMFHDVRIERLISEPASVSSTESPLYQAIVDTFDEFFPGVPVVPTIAAGGSDLRFGRRLGGNGYGFALHARERTLGDVFHLLHHHDEYIELEDVDLTVRAYRSLVRRFCGV</sequence>
<organism evidence="7 8">
    <name type="scientific">Corynebacterium humireducens NBRC 106098 = DSM 45392</name>
    <dbReference type="NCBI Taxonomy" id="1223515"/>
    <lineage>
        <taxon>Bacteria</taxon>
        <taxon>Bacillati</taxon>
        <taxon>Actinomycetota</taxon>
        <taxon>Actinomycetes</taxon>
        <taxon>Mycobacteriales</taxon>
        <taxon>Corynebacteriaceae</taxon>
        <taxon>Corynebacterium</taxon>
    </lineage>
</organism>
<dbReference type="GO" id="GO:0046872">
    <property type="term" value="F:metal ion binding"/>
    <property type="evidence" value="ECO:0007669"/>
    <property type="project" value="UniProtKB-KW"/>
</dbReference>
<reference evidence="7 8" key="1">
    <citation type="submission" date="2013-04" db="EMBL/GenBank/DDBJ databases">
        <title>Complete genome sequence of Corynebacterium humireducens DSM 45392(T), isolated from a wastewater-fed microbial fuel cell.</title>
        <authorList>
            <person name="Ruckert C."/>
            <person name="Albersmeier A."/>
            <person name="Kalinowski J."/>
        </authorList>
    </citation>
    <scope>NUCLEOTIDE SEQUENCE [LARGE SCALE GENOMIC DNA]</scope>
    <source>
        <strain evidence="8">MFC-5</strain>
    </source>
</reference>
<evidence type="ECO:0000256" key="4">
    <source>
        <dbReference type="ARBA" id="ARBA00022801"/>
    </source>
</evidence>
<evidence type="ECO:0000256" key="2">
    <source>
        <dbReference type="ARBA" id="ARBA00006247"/>
    </source>
</evidence>
<keyword evidence="8" id="KW-1185">Reference proteome</keyword>
<keyword evidence="4" id="KW-0378">Hydrolase</keyword>
<keyword evidence="3" id="KW-0479">Metal-binding</keyword>
<evidence type="ECO:0000256" key="3">
    <source>
        <dbReference type="ARBA" id="ARBA00022723"/>
    </source>
</evidence>
<dbReference type="Gene3D" id="1.10.150.900">
    <property type="match status" value="1"/>
</dbReference>
<proteinExistence type="inferred from homology"/>
<dbReference type="InterPro" id="IPR011650">
    <property type="entry name" value="Peptidase_M20_dimer"/>
</dbReference>
<dbReference type="GO" id="GO:0016787">
    <property type="term" value="F:hydrolase activity"/>
    <property type="evidence" value="ECO:0007669"/>
    <property type="project" value="UniProtKB-KW"/>
</dbReference>
<dbReference type="PANTHER" id="PTHR43808:SF8">
    <property type="entry name" value="PEPTIDASE M20 DIMERISATION DOMAIN-CONTAINING PROTEIN"/>
    <property type="match status" value="1"/>
</dbReference>